<keyword evidence="1" id="KW-0547">Nucleotide-binding</keyword>
<dbReference type="InterPro" id="IPR045001">
    <property type="entry name" value="DRG"/>
</dbReference>
<evidence type="ECO:0000256" key="1">
    <source>
        <dbReference type="ARBA" id="ARBA00022741"/>
    </source>
</evidence>
<dbReference type="AlphaFoldDB" id="A0A3S5B8R2"/>
<feature type="non-terminal residue" evidence="4">
    <location>
        <position position="1"/>
    </location>
</feature>
<dbReference type="CDD" id="cd17230">
    <property type="entry name" value="TGS_DRG1"/>
    <property type="match status" value="1"/>
</dbReference>
<keyword evidence="2" id="KW-0342">GTP-binding</keyword>
<dbReference type="InterPro" id="IPR004095">
    <property type="entry name" value="TGS"/>
</dbReference>
<sequence>FPSTTVPSISALFSVIQISLNSELDIICKIPHCVPISAHRKWNFDDLLEKIWDYLNLIRVYTKPKGQLPDYTSPIVLKSSAHTIEDLCNKLHRSIMREFKYALVWGSSVRHQPQRVGKEHVLNDED</sequence>
<gene>
    <name evidence="4" type="ORF">PXEA_LOCUS30564</name>
</gene>
<evidence type="ECO:0000256" key="2">
    <source>
        <dbReference type="ARBA" id="ARBA00023134"/>
    </source>
</evidence>
<dbReference type="EMBL" id="CAAALY010254080">
    <property type="protein sequence ID" value="VEL37124.1"/>
    <property type="molecule type" value="Genomic_DNA"/>
</dbReference>
<comment type="caution">
    <text evidence="4">The sequence shown here is derived from an EMBL/GenBank/DDBJ whole genome shotgun (WGS) entry which is preliminary data.</text>
</comment>
<dbReference type="OrthoDB" id="603at2759"/>
<evidence type="ECO:0000313" key="5">
    <source>
        <dbReference type="Proteomes" id="UP000784294"/>
    </source>
</evidence>
<dbReference type="PANTHER" id="PTHR43127">
    <property type="entry name" value="DEVELOPMENTALLY-REGULATED GTP-BINDING PROTEIN 2"/>
    <property type="match status" value="1"/>
</dbReference>
<keyword evidence="5" id="KW-1185">Reference proteome</keyword>
<dbReference type="InterPro" id="IPR012676">
    <property type="entry name" value="TGS-like"/>
</dbReference>
<reference evidence="4" key="1">
    <citation type="submission" date="2018-11" db="EMBL/GenBank/DDBJ databases">
        <authorList>
            <consortium name="Pathogen Informatics"/>
        </authorList>
    </citation>
    <scope>NUCLEOTIDE SEQUENCE</scope>
</reference>
<feature type="domain" description="TGS" evidence="3">
    <location>
        <begin position="56"/>
        <end position="126"/>
    </location>
</feature>
<dbReference type="Proteomes" id="UP000784294">
    <property type="component" value="Unassembled WGS sequence"/>
</dbReference>
<dbReference type="SUPFAM" id="SSF81271">
    <property type="entry name" value="TGS-like"/>
    <property type="match status" value="1"/>
</dbReference>
<dbReference type="InterPro" id="IPR012675">
    <property type="entry name" value="Beta-grasp_dom_sf"/>
</dbReference>
<proteinExistence type="predicted"/>
<dbReference type="GO" id="GO:0005525">
    <property type="term" value="F:GTP binding"/>
    <property type="evidence" value="ECO:0007669"/>
    <property type="project" value="UniProtKB-KW"/>
</dbReference>
<dbReference type="Pfam" id="PF02824">
    <property type="entry name" value="TGS"/>
    <property type="match status" value="1"/>
</dbReference>
<evidence type="ECO:0000259" key="3">
    <source>
        <dbReference type="PROSITE" id="PS51880"/>
    </source>
</evidence>
<protein>
    <recommendedName>
        <fullName evidence="3">TGS domain-containing protein</fullName>
    </recommendedName>
</protein>
<organism evidence="4 5">
    <name type="scientific">Protopolystoma xenopodis</name>
    <dbReference type="NCBI Taxonomy" id="117903"/>
    <lineage>
        <taxon>Eukaryota</taxon>
        <taxon>Metazoa</taxon>
        <taxon>Spiralia</taxon>
        <taxon>Lophotrochozoa</taxon>
        <taxon>Platyhelminthes</taxon>
        <taxon>Monogenea</taxon>
        <taxon>Polyopisthocotylea</taxon>
        <taxon>Polystomatidea</taxon>
        <taxon>Polystomatidae</taxon>
        <taxon>Protopolystoma</taxon>
    </lineage>
</organism>
<dbReference type="Gene3D" id="3.10.20.30">
    <property type="match status" value="1"/>
</dbReference>
<dbReference type="GO" id="GO:0003924">
    <property type="term" value="F:GTPase activity"/>
    <property type="evidence" value="ECO:0007669"/>
    <property type="project" value="InterPro"/>
</dbReference>
<accession>A0A3S5B8R2</accession>
<feature type="non-terminal residue" evidence="4">
    <location>
        <position position="126"/>
    </location>
</feature>
<dbReference type="FunFam" id="3.10.20.30:FF:000003">
    <property type="entry name" value="Developmentally-regulated GTP-binding protein 1"/>
    <property type="match status" value="1"/>
</dbReference>
<evidence type="ECO:0000313" key="4">
    <source>
        <dbReference type="EMBL" id="VEL37124.1"/>
    </source>
</evidence>
<name>A0A3S5B8R2_9PLAT</name>
<dbReference type="PROSITE" id="PS51880">
    <property type="entry name" value="TGS"/>
    <property type="match status" value="1"/>
</dbReference>